<sequence length="579" mass="66847">MNMSFRTTLFSLVIFALSVATARADATADFHKLLDKHWQKANEEQVFFHTDPDGWKPDGKLADFSPAGFDRRMKFNDQMLSELAKIPMDQLSAEDQISYRLFQYERELEKESYTTQDKYFPVNYLSAWFSYFGEAPANMAFLNKQDYDKFLVSLDDYPRFNRENIELLREGIKAGYTQYCGSFQDYHKNISNYITATPEDSPLYVPFKKFPATFPDKLKQDLAAKAKKLIAEKVIPAYQELYDFWIKDYMPHCRKEAGISSLPGGDDYYAWAIRFYTTTDMTAKQIHELGLSEVKRIRAEMDAIIKKVGFTGSYKEFLTFLRTDDQFYATSEQDLMEKASYINMKMYGKLPYLFGTLPRNTFALKSTKDRGTFYMPPPDNRTPGTYFLSIKGLREQPLYDLTALSLHEGVPGHHLQTALAMESNVPAFRRTLNHNAYTEGWGLYSEKLGVEAGMYEDPYSDFGRLSNEIWRAYRLVVDTGIHSMGWSRQKAIDLLVNNTALSEGEAAAQIDRYISWPAQALSYKIGELKLLELRHRAEKALGEDFDIRAFHDVLLLNGSLPLSMLEEIVDDWIAKQRKK</sequence>
<dbReference type="PANTHER" id="PTHR33361">
    <property type="entry name" value="GLR0591 PROTEIN"/>
    <property type="match status" value="1"/>
</dbReference>
<dbReference type="OrthoDB" id="9763405at2"/>
<dbReference type="AlphaFoldDB" id="A0A501PP74"/>
<evidence type="ECO:0000256" key="1">
    <source>
        <dbReference type="SAM" id="SignalP"/>
    </source>
</evidence>
<feature type="signal peptide" evidence="1">
    <location>
        <begin position="1"/>
        <end position="22"/>
    </location>
</feature>
<feature type="chain" id="PRO_5021305756" evidence="1">
    <location>
        <begin position="23"/>
        <end position="579"/>
    </location>
</feature>
<organism evidence="2 3">
    <name type="scientific">Emcibacter nanhaiensis</name>
    <dbReference type="NCBI Taxonomy" id="1505037"/>
    <lineage>
        <taxon>Bacteria</taxon>
        <taxon>Pseudomonadati</taxon>
        <taxon>Pseudomonadota</taxon>
        <taxon>Alphaproteobacteria</taxon>
        <taxon>Emcibacterales</taxon>
        <taxon>Emcibacteraceae</taxon>
        <taxon>Emcibacter</taxon>
    </lineage>
</organism>
<dbReference type="InterPro" id="IPR010281">
    <property type="entry name" value="DUF885"/>
</dbReference>
<protein>
    <submittedName>
        <fullName evidence="2">DUF885 domain-containing protein</fullName>
    </submittedName>
</protein>
<evidence type="ECO:0000313" key="2">
    <source>
        <dbReference type="EMBL" id="TPD62055.1"/>
    </source>
</evidence>
<proteinExistence type="predicted"/>
<gene>
    <name evidence="2" type="ORF">FIV46_06155</name>
</gene>
<dbReference type="Proteomes" id="UP000319148">
    <property type="component" value="Unassembled WGS sequence"/>
</dbReference>
<comment type="caution">
    <text evidence="2">The sequence shown here is derived from an EMBL/GenBank/DDBJ whole genome shotgun (WGS) entry which is preliminary data.</text>
</comment>
<dbReference type="EMBL" id="VFIY01000005">
    <property type="protein sequence ID" value="TPD62055.1"/>
    <property type="molecule type" value="Genomic_DNA"/>
</dbReference>
<name>A0A501PP74_9PROT</name>
<evidence type="ECO:0000313" key="3">
    <source>
        <dbReference type="Proteomes" id="UP000319148"/>
    </source>
</evidence>
<reference evidence="3" key="1">
    <citation type="submission" date="2019-06" db="EMBL/GenBank/DDBJ databases">
        <title>The complete genome of Emcibacter congregatus ZYLT.</title>
        <authorList>
            <person name="Zhao Z."/>
        </authorList>
    </citation>
    <scope>NUCLEOTIDE SEQUENCE [LARGE SCALE GENOMIC DNA]</scope>
    <source>
        <strain evidence="3">MCCC 1A06723</strain>
    </source>
</reference>
<accession>A0A501PP74</accession>
<dbReference type="PANTHER" id="PTHR33361:SF2">
    <property type="entry name" value="DUF885 DOMAIN-CONTAINING PROTEIN"/>
    <property type="match status" value="1"/>
</dbReference>
<keyword evidence="3" id="KW-1185">Reference proteome</keyword>
<keyword evidence="1" id="KW-0732">Signal</keyword>
<dbReference type="Pfam" id="PF05960">
    <property type="entry name" value="DUF885"/>
    <property type="match status" value="1"/>
</dbReference>